<evidence type="ECO:0000259" key="8">
    <source>
        <dbReference type="Pfam" id="PF18052"/>
    </source>
</evidence>
<dbReference type="Pfam" id="PF00931">
    <property type="entry name" value="NB-ARC"/>
    <property type="match status" value="1"/>
</dbReference>
<dbReference type="GO" id="GO:0009626">
    <property type="term" value="P:plant-type hypersensitive response"/>
    <property type="evidence" value="ECO:0007669"/>
    <property type="project" value="UniProtKB-ARBA"/>
</dbReference>
<dbReference type="STRING" id="4565.A0A3B5YQG0"/>
<dbReference type="InterPro" id="IPR038005">
    <property type="entry name" value="RX-like_CC"/>
</dbReference>
<dbReference type="RefSeq" id="XP_044362022.1">
    <property type="nucleotide sequence ID" value="XM_044506087.1"/>
</dbReference>
<keyword evidence="2" id="KW-0433">Leucine-rich repeat</keyword>
<dbReference type="AlphaFoldDB" id="A0A3B5YQG0"/>
<name>A0A3B5YQG0_WHEAT</name>
<proteinExistence type="inferred from homology"/>
<dbReference type="InterPro" id="IPR044974">
    <property type="entry name" value="Disease_R_plants"/>
</dbReference>
<dbReference type="Gramene" id="TraesJAG1B03G00190000.1">
    <property type="protein sequence ID" value="TraesJAG1B03G00190000.1"/>
    <property type="gene ID" value="TraesJAG1B03G00190000"/>
</dbReference>
<dbReference type="PaxDb" id="4565-Traes_1BS_71A5B4641.2"/>
<evidence type="ECO:0008006" key="13">
    <source>
        <dbReference type="Google" id="ProtNLM"/>
    </source>
</evidence>
<evidence type="ECO:0000259" key="7">
    <source>
        <dbReference type="Pfam" id="PF00931"/>
    </source>
</evidence>
<dbReference type="FunFam" id="3.40.50.300:FF:001091">
    <property type="entry name" value="Probable disease resistance protein At1g61300"/>
    <property type="match status" value="1"/>
</dbReference>
<dbReference type="EnsemblPlants" id="TraesCS1B02G027300.1">
    <property type="protein sequence ID" value="TraesCS1B02G027300.1"/>
    <property type="gene ID" value="TraesCS1B02G027300"/>
</dbReference>
<evidence type="ECO:0000259" key="9">
    <source>
        <dbReference type="Pfam" id="PF23559"/>
    </source>
</evidence>
<reference evidence="11" key="2">
    <citation type="submission" date="2018-10" db="UniProtKB">
        <authorList>
            <consortium name="EnsemblPlants"/>
        </authorList>
    </citation>
    <scope>IDENTIFICATION</scope>
</reference>
<dbReference type="InterPro" id="IPR041118">
    <property type="entry name" value="Rx_N"/>
</dbReference>
<feature type="domain" description="Disease resistance N-terminal" evidence="8">
    <location>
        <begin position="12"/>
        <end position="97"/>
    </location>
</feature>
<dbReference type="Gene3D" id="3.40.50.300">
    <property type="entry name" value="P-loop containing nucleotide triphosphate hydrolases"/>
    <property type="match status" value="1"/>
</dbReference>
<evidence type="ECO:0000313" key="11">
    <source>
        <dbReference type="EnsemblPlants" id="TraesCS1B02G027300.1"/>
    </source>
</evidence>
<keyword evidence="4" id="KW-0547">Nucleotide-binding</keyword>
<dbReference type="InterPro" id="IPR042197">
    <property type="entry name" value="Apaf_helical"/>
</dbReference>
<dbReference type="Gene3D" id="1.20.5.4130">
    <property type="match status" value="1"/>
</dbReference>
<accession>A0A3B5YQG0</accession>
<gene>
    <name evidence="11" type="primary">LOC123084536</name>
</gene>
<keyword evidence="3" id="KW-0677">Repeat</keyword>
<dbReference type="CDD" id="cd14798">
    <property type="entry name" value="RX-CC_like"/>
    <property type="match status" value="1"/>
</dbReference>
<dbReference type="Gene3D" id="1.10.10.10">
    <property type="entry name" value="Winged helix-like DNA-binding domain superfamily/Winged helix DNA-binding domain"/>
    <property type="match status" value="1"/>
</dbReference>
<dbReference type="Gramene" id="TraesCS1B03G0054700.2">
    <property type="protein sequence ID" value="TraesCS1B03G0054700.2.CDS"/>
    <property type="gene ID" value="TraesCS1B03G0054700"/>
</dbReference>
<dbReference type="KEGG" id="taes:123084536"/>
<dbReference type="FunFam" id="1.10.10.10:FF:000322">
    <property type="entry name" value="Probable disease resistance protein At1g63360"/>
    <property type="match status" value="1"/>
</dbReference>
<dbReference type="PANTHER" id="PTHR23155:SF901">
    <property type="entry name" value="DISEASE RESISTANCE PROTEIN RPM1"/>
    <property type="match status" value="1"/>
</dbReference>
<dbReference type="SUPFAM" id="SSF52058">
    <property type="entry name" value="L domain-like"/>
    <property type="match status" value="1"/>
</dbReference>
<dbReference type="InterPro" id="IPR032675">
    <property type="entry name" value="LRR_dom_sf"/>
</dbReference>
<dbReference type="InterPro" id="IPR058922">
    <property type="entry name" value="WHD_DRP"/>
</dbReference>
<dbReference type="Pfam" id="PF23598">
    <property type="entry name" value="LRR_14"/>
    <property type="match status" value="1"/>
</dbReference>
<feature type="domain" description="Disease resistance protein winged helix" evidence="9">
    <location>
        <begin position="432"/>
        <end position="502"/>
    </location>
</feature>
<dbReference type="GO" id="GO:0042742">
    <property type="term" value="P:defense response to bacterium"/>
    <property type="evidence" value="ECO:0007669"/>
    <property type="project" value="UniProtKB-ARBA"/>
</dbReference>
<evidence type="ECO:0000256" key="6">
    <source>
        <dbReference type="ARBA" id="ARBA00023054"/>
    </source>
</evidence>
<evidence type="ECO:0000256" key="1">
    <source>
        <dbReference type="ARBA" id="ARBA00008894"/>
    </source>
</evidence>
<comment type="similarity">
    <text evidence="1">Belongs to the disease resistance NB-LRR family.</text>
</comment>
<dbReference type="InterPro" id="IPR027417">
    <property type="entry name" value="P-loop_NTPase"/>
</dbReference>
<dbReference type="InterPro" id="IPR002182">
    <property type="entry name" value="NB-ARC"/>
</dbReference>
<evidence type="ECO:0000313" key="12">
    <source>
        <dbReference type="Proteomes" id="UP000019116"/>
    </source>
</evidence>
<evidence type="ECO:0000256" key="3">
    <source>
        <dbReference type="ARBA" id="ARBA00022737"/>
    </source>
</evidence>
<dbReference type="GeneID" id="123084536"/>
<organism evidence="11">
    <name type="scientific">Triticum aestivum</name>
    <name type="common">Wheat</name>
    <dbReference type="NCBI Taxonomy" id="4565"/>
    <lineage>
        <taxon>Eukaryota</taxon>
        <taxon>Viridiplantae</taxon>
        <taxon>Streptophyta</taxon>
        <taxon>Embryophyta</taxon>
        <taxon>Tracheophyta</taxon>
        <taxon>Spermatophyta</taxon>
        <taxon>Magnoliopsida</taxon>
        <taxon>Liliopsida</taxon>
        <taxon>Poales</taxon>
        <taxon>Poaceae</taxon>
        <taxon>BOP clade</taxon>
        <taxon>Pooideae</taxon>
        <taxon>Triticodae</taxon>
        <taxon>Triticeae</taxon>
        <taxon>Triticinae</taxon>
        <taxon>Triticum</taxon>
    </lineage>
</organism>
<sequence>MERFLVSASTGAMGSVLRKLGTMLSDEYKLLKGVRKDIKFLKDELEAMQAFLIMMAEEEEPDEQAKIRANAVREMSYEIEDNIDKFMVLVEGEPSSKSDGLMKLFNKSMNKIADVKIRHKIAKDIQDIKSQVKEICSRYRRYKIDESSKARNANVDPRIVAIYRDASGLVGIDGPRDELVEWLSDQEGELPHRQRVVSVVGYGGLGKTTLAKQVYDQLGANYDCQAFVSVSRNPDMTKILSSILSEISNGKEDARERHQQIIDQIRKFLQDKRYFIIIDDVWDVKAWRTLECALVRNNCGSVVMTTTRINEVAKSCCSSEGDFLYKIQPLDVSDSKKLFFNRIFGCEEKCPDDLKEASEDILKKCGGLPLAIIAISSLLATGKTKQEWNKVHSSIVFAQGKNDDIDAMNYILSLSYFDLPLHLRSCLLYLSMFPEDHYIERRRLVHRWISEGFIHGEYGDDLIDIGEAYFHELVNRSLVQPVEIEYDGKACFCVVHDTVLDFLIHKCTGENFCTLSTNPSKPESKVRRLALVGNDDEGKVEQLNLSHARSLVAFGSSREYFPSLAKTNALRVLDLQDCSLLANNHIKDVGRLLQLRYLNVCSTYISELPKEIGDLVYLQTLDVSDTLVYEIPESATQLRRLERLFVQAATKFPDGIGNMESLQDLGRIGISMQSLKFLEELGNLSDLRKLSILWDSGKIEKASCKREKLVSSICKLEKFKLHSLSVMFCLREDDAVSTSHPFFFPALNSIRRIYIRAGEICWISRWLVSLKNLETLTVWKGKTDQHDVEMVGSIPNLLEFNLPATRVGPITINSGLFRKLQLFVFNMMGLRMIEAGAMPDLRWLDLGIDLQKFKFTSGDFDFGIHHLSSLCWFRVSMNCEGGRAADAKVVEGAFKTMAREHPNRPTLEIRRFDEDQMIQADEP</sequence>
<evidence type="ECO:0000256" key="5">
    <source>
        <dbReference type="ARBA" id="ARBA00022821"/>
    </source>
</evidence>
<evidence type="ECO:0000256" key="4">
    <source>
        <dbReference type="ARBA" id="ARBA00022741"/>
    </source>
</evidence>
<dbReference type="InterPro" id="IPR055414">
    <property type="entry name" value="LRR_R13L4/SHOC2-like"/>
</dbReference>
<dbReference type="Gramene" id="TraesCS1B02G027300.1">
    <property type="protein sequence ID" value="TraesCS1B02G027300.1"/>
    <property type="gene ID" value="TraesCS1B02G027300"/>
</dbReference>
<dbReference type="Pfam" id="PF23559">
    <property type="entry name" value="WHD_DRP"/>
    <property type="match status" value="1"/>
</dbReference>
<dbReference type="SMR" id="A0A3B5YQG0"/>
<dbReference type="Pfam" id="PF18052">
    <property type="entry name" value="Rx_N"/>
    <property type="match status" value="1"/>
</dbReference>
<dbReference type="Gramene" id="TraesNOR1B03G00191430.1">
    <property type="protein sequence ID" value="TraesNOR1B03G00191430.1"/>
    <property type="gene ID" value="TraesNOR1B03G00191430"/>
</dbReference>
<keyword evidence="5" id="KW-0611">Plant defense</keyword>
<dbReference type="GO" id="GO:0002758">
    <property type="term" value="P:innate immune response-activating signaling pathway"/>
    <property type="evidence" value="ECO:0007669"/>
    <property type="project" value="UniProtKB-ARBA"/>
</dbReference>
<dbReference type="SUPFAM" id="SSF52540">
    <property type="entry name" value="P-loop containing nucleoside triphosphate hydrolases"/>
    <property type="match status" value="1"/>
</dbReference>
<dbReference type="InterPro" id="IPR036388">
    <property type="entry name" value="WH-like_DNA-bd_sf"/>
</dbReference>
<dbReference type="OMA" id="DFGIHHL"/>
<feature type="domain" description="Disease resistance R13L4/SHOC-2-like LRR" evidence="10">
    <location>
        <begin position="547"/>
        <end position="907"/>
    </location>
</feature>
<keyword evidence="12" id="KW-1185">Reference proteome</keyword>
<dbReference type="Gene3D" id="1.10.8.430">
    <property type="entry name" value="Helical domain of apoptotic protease-activating factors"/>
    <property type="match status" value="1"/>
</dbReference>
<evidence type="ECO:0000256" key="2">
    <source>
        <dbReference type="ARBA" id="ARBA00022614"/>
    </source>
</evidence>
<feature type="domain" description="NB-ARC" evidence="7">
    <location>
        <begin position="177"/>
        <end position="344"/>
    </location>
</feature>
<dbReference type="GO" id="GO:0043531">
    <property type="term" value="F:ADP binding"/>
    <property type="evidence" value="ECO:0007669"/>
    <property type="project" value="InterPro"/>
</dbReference>
<evidence type="ECO:0000259" key="10">
    <source>
        <dbReference type="Pfam" id="PF23598"/>
    </source>
</evidence>
<dbReference type="PANTHER" id="PTHR23155">
    <property type="entry name" value="DISEASE RESISTANCE PROTEIN RP"/>
    <property type="match status" value="1"/>
</dbReference>
<protein>
    <recommendedName>
        <fullName evidence="13">AAA+ ATPase domain-containing protein</fullName>
    </recommendedName>
</protein>
<dbReference type="Proteomes" id="UP000019116">
    <property type="component" value="Chromosome 1B"/>
</dbReference>
<keyword evidence="6" id="KW-0175">Coiled coil</keyword>
<dbReference type="PRINTS" id="PR00364">
    <property type="entry name" value="DISEASERSIST"/>
</dbReference>
<reference evidence="11" key="1">
    <citation type="submission" date="2018-08" db="EMBL/GenBank/DDBJ databases">
        <authorList>
            <person name="Rossello M."/>
        </authorList>
    </citation>
    <scope>NUCLEOTIDE SEQUENCE [LARGE SCALE GENOMIC DNA]</scope>
    <source>
        <strain evidence="11">cv. Chinese Spring</strain>
    </source>
</reference>
<dbReference type="Gene3D" id="3.80.10.10">
    <property type="entry name" value="Ribonuclease Inhibitor"/>
    <property type="match status" value="1"/>
</dbReference>